<proteinExistence type="predicted"/>
<protein>
    <submittedName>
        <fullName evidence="2">Uncharacterized protein</fullName>
    </submittedName>
</protein>
<dbReference type="Proteomes" id="UP001341840">
    <property type="component" value="Unassembled WGS sequence"/>
</dbReference>
<reference evidence="2 3" key="1">
    <citation type="journal article" date="2023" name="Plants (Basel)">
        <title>Bridging the Gap: Combining Genomics and Transcriptomics Approaches to Understand Stylosanthes scabra, an Orphan Legume from the Brazilian Caatinga.</title>
        <authorList>
            <person name="Ferreira-Neto J.R.C."/>
            <person name="da Silva M.D."/>
            <person name="Binneck E."/>
            <person name="de Melo N.F."/>
            <person name="da Silva R.H."/>
            <person name="de Melo A.L.T.M."/>
            <person name="Pandolfi V."/>
            <person name="Bustamante F.O."/>
            <person name="Brasileiro-Vidal A.C."/>
            <person name="Benko-Iseppon A.M."/>
        </authorList>
    </citation>
    <scope>NUCLEOTIDE SEQUENCE [LARGE SCALE GENOMIC DNA]</scope>
    <source>
        <tissue evidence="2">Leaves</tissue>
    </source>
</reference>
<dbReference type="EMBL" id="JASCZI010031182">
    <property type="protein sequence ID" value="MED6126170.1"/>
    <property type="molecule type" value="Genomic_DNA"/>
</dbReference>
<sequence length="131" mass="14368">MVLSWKAMPTFQDYHGDSSSSTSPWDQIQASPNSITIPYQPTIPNQIAEIQHSTIDPESKIVEIIDLHEGVDNTNLELAKERRNQPPPKPPDLRLHKVGDVDVIGIEASAEVGASVRGMWTAMTVDGGTRP</sequence>
<feature type="region of interest" description="Disordered" evidence="1">
    <location>
        <begin position="12"/>
        <end position="36"/>
    </location>
</feature>
<comment type="caution">
    <text evidence="2">The sequence shown here is derived from an EMBL/GenBank/DDBJ whole genome shotgun (WGS) entry which is preliminary data.</text>
</comment>
<evidence type="ECO:0000313" key="3">
    <source>
        <dbReference type="Proteomes" id="UP001341840"/>
    </source>
</evidence>
<feature type="compositionally biased region" description="Polar residues" evidence="1">
    <location>
        <begin position="17"/>
        <end position="36"/>
    </location>
</feature>
<name>A0ABU6RQF5_9FABA</name>
<accession>A0ABU6RQF5</accession>
<keyword evidence="3" id="KW-1185">Reference proteome</keyword>
<evidence type="ECO:0000256" key="1">
    <source>
        <dbReference type="SAM" id="MobiDB-lite"/>
    </source>
</evidence>
<evidence type="ECO:0000313" key="2">
    <source>
        <dbReference type="EMBL" id="MED6126170.1"/>
    </source>
</evidence>
<organism evidence="2 3">
    <name type="scientific">Stylosanthes scabra</name>
    <dbReference type="NCBI Taxonomy" id="79078"/>
    <lineage>
        <taxon>Eukaryota</taxon>
        <taxon>Viridiplantae</taxon>
        <taxon>Streptophyta</taxon>
        <taxon>Embryophyta</taxon>
        <taxon>Tracheophyta</taxon>
        <taxon>Spermatophyta</taxon>
        <taxon>Magnoliopsida</taxon>
        <taxon>eudicotyledons</taxon>
        <taxon>Gunneridae</taxon>
        <taxon>Pentapetalae</taxon>
        <taxon>rosids</taxon>
        <taxon>fabids</taxon>
        <taxon>Fabales</taxon>
        <taxon>Fabaceae</taxon>
        <taxon>Papilionoideae</taxon>
        <taxon>50 kb inversion clade</taxon>
        <taxon>dalbergioids sensu lato</taxon>
        <taxon>Dalbergieae</taxon>
        <taxon>Pterocarpus clade</taxon>
        <taxon>Stylosanthes</taxon>
    </lineage>
</organism>
<gene>
    <name evidence="2" type="ORF">PIB30_075734</name>
</gene>